<feature type="transmembrane region" description="Helical" evidence="8">
    <location>
        <begin position="173"/>
        <end position="192"/>
    </location>
</feature>
<dbReference type="OrthoDB" id="9805475at2"/>
<protein>
    <submittedName>
        <fullName evidence="9">UDP-N-acetylmuramyl pentapeptide phosphotransferase/UDP-N-acetylglucosamine-1-phosphate transferase</fullName>
    </submittedName>
</protein>
<comment type="cofactor">
    <cofactor evidence="7">
        <name>Mg(2+)</name>
        <dbReference type="ChEBI" id="CHEBI:18420"/>
    </cofactor>
</comment>
<gene>
    <name evidence="9" type="ordered locus">Halha_2468</name>
</gene>
<dbReference type="GO" id="GO:0044038">
    <property type="term" value="P:cell wall macromolecule biosynthetic process"/>
    <property type="evidence" value="ECO:0007669"/>
    <property type="project" value="TreeGrafter"/>
</dbReference>
<feature type="binding site" evidence="7">
    <location>
        <position position="201"/>
    </location>
    <ligand>
        <name>Mg(2+)</name>
        <dbReference type="ChEBI" id="CHEBI:18420"/>
    </ligand>
</feature>
<dbReference type="GO" id="GO:0016780">
    <property type="term" value="F:phosphotransferase activity, for other substituted phosphate groups"/>
    <property type="evidence" value="ECO:0007669"/>
    <property type="project" value="InterPro"/>
</dbReference>
<dbReference type="RefSeq" id="WP_015328056.1">
    <property type="nucleotide sequence ID" value="NC_019978.1"/>
</dbReference>
<feature type="transmembrane region" description="Helical" evidence="8">
    <location>
        <begin position="42"/>
        <end position="62"/>
    </location>
</feature>
<feature type="binding site" evidence="7">
    <location>
        <position position="141"/>
    </location>
    <ligand>
        <name>Mg(2+)</name>
        <dbReference type="ChEBI" id="CHEBI:18420"/>
    </ligand>
</feature>
<dbReference type="InterPro" id="IPR018480">
    <property type="entry name" value="PNAcMuramoyl-5peptid_Trfase_CS"/>
</dbReference>
<evidence type="ECO:0000256" key="1">
    <source>
        <dbReference type="ARBA" id="ARBA00004651"/>
    </source>
</evidence>
<dbReference type="eggNOG" id="COG0472">
    <property type="taxonomic scope" value="Bacteria"/>
</dbReference>
<evidence type="ECO:0000256" key="7">
    <source>
        <dbReference type="PIRSR" id="PIRSR600715-1"/>
    </source>
</evidence>
<feature type="transmembrane region" description="Helical" evidence="8">
    <location>
        <begin position="301"/>
        <end position="319"/>
    </location>
</feature>
<dbReference type="CDD" id="cd06853">
    <property type="entry name" value="GT_WecA_like"/>
    <property type="match status" value="1"/>
</dbReference>
<evidence type="ECO:0000256" key="5">
    <source>
        <dbReference type="ARBA" id="ARBA00022989"/>
    </source>
</evidence>
<evidence type="ECO:0000256" key="4">
    <source>
        <dbReference type="ARBA" id="ARBA00022692"/>
    </source>
</evidence>
<dbReference type="AlphaFoldDB" id="L0KAN5"/>
<feature type="transmembrane region" description="Helical" evidence="8">
    <location>
        <begin position="119"/>
        <end position="137"/>
    </location>
</feature>
<keyword evidence="2" id="KW-1003">Cell membrane</keyword>
<keyword evidence="6 8" id="KW-0472">Membrane</keyword>
<dbReference type="PROSITE" id="PS01348">
    <property type="entry name" value="MRAY_2"/>
    <property type="match status" value="1"/>
</dbReference>
<keyword evidence="10" id="KW-1185">Reference proteome</keyword>
<keyword evidence="7" id="KW-0479">Metal-binding</keyword>
<evidence type="ECO:0000256" key="8">
    <source>
        <dbReference type="SAM" id="Phobius"/>
    </source>
</evidence>
<keyword evidence="4 8" id="KW-0812">Transmembrane</keyword>
<dbReference type="PATRIC" id="fig|748449.3.peg.2390"/>
<dbReference type="GO" id="GO:0071555">
    <property type="term" value="P:cell wall organization"/>
    <property type="evidence" value="ECO:0007669"/>
    <property type="project" value="TreeGrafter"/>
</dbReference>
<dbReference type="PANTHER" id="PTHR22926:SF3">
    <property type="entry name" value="UNDECAPRENYL-PHOSPHATE ALPHA-N-ACETYLGLUCOSAMINYL 1-PHOSPHATE TRANSFERASE"/>
    <property type="match status" value="1"/>
</dbReference>
<sequence length="335" mass="36301">MLLFVLLISLLGSYLLTPMAKRLAFILGAVDKPNKRRVNVKPIPNLGGLAIYAGVILGLLFLEVNSQIKGIMVCSTLIVGLGLIDDLYELSALTKLLGQIIIVLILTLFGIKINFIRGYYIGILSIPVTLIWMLGTINTINLIDGLDGLAGGITVISAVPLAIVAYYQGQMLTVLLTVVLIGATLGFLRYNFNPAQIFMGDTGSMFLGFMLGVIAITGALKSVTVLTFVTSILALGIPIFDTLFAILRRKLSGKSIFKADKNHLHHQLLRMGLNQWQAVVIVYLISVFLGLIAVGLNQANLGEGIFLLVMASSFLLVGARKSGFFNFDSNKYSKY</sequence>
<evidence type="ECO:0000256" key="2">
    <source>
        <dbReference type="ARBA" id="ARBA00022475"/>
    </source>
</evidence>
<dbReference type="GO" id="GO:0046872">
    <property type="term" value="F:metal ion binding"/>
    <property type="evidence" value="ECO:0007669"/>
    <property type="project" value="UniProtKB-KW"/>
</dbReference>
<feature type="transmembrane region" description="Helical" evidence="8">
    <location>
        <begin position="226"/>
        <end position="247"/>
    </location>
</feature>
<dbReference type="InterPro" id="IPR000715">
    <property type="entry name" value="Glycosyl_transferase_4"/>
</dbReference>
<keyword evidence="3 9" id="KW-0808">Transferase</keyword>
<dbReference type="PANTHER" id="PTHR22926">
    <property type="entry name" value="PHOSPHO-N-ACETYLMURAMOYL-PENTAPEPTIDE-TRANSFERASE"/>
    <property type="match status" value="1"/>
</dbReference>
<evidence type="ECO:0000313" key="9">
    <source>
        <dbReference type="EMBL" id="AGB42342.1"/>
    </source>
</evidence>
<accession>L0KAN5</accession>
<dbReference type="GO" id="GO:0009103">
    <property type="term" value="P:lipopolysaccharide biosynthetic process"/>
    <property type="evidence" value="ECO:0007669"/>
    <property type="project" value="TreeGrafter"/>
</dbReference>
<feature type="transmembrane region" description="Helical" evidence="8">
    <location>
        <begin position="149"/>
        <end position="167"/>
    </location>
</feature>
<reference evidence="10" key="1">
    <citation type="submission" date="2012-02" db="EMBL/GenBank/DDBJ databases">
        <title>The complete genome of Halobacteroides halobius DSM 5150.</title>
        <authorList>
            <person name="Lucas S."/>
            <person name="Copeland A."/>
            <person name="Lapidus A."/>
            <person name="Glavina del Rio T."/>
            <person name="Dalin E."/>
            <person name="Tice H."/>
            <person name="Bruce D."/>
            <person name="Goodwin L."/>
            <person name="Pitluck S."/>
            <person name="Peters L."/>
            <person name="Mikhailova N."/>
            <person name="Gu W."/>
            <person name="Kyrpides N."/>
            <person name="Mavromatis K."/>
            <person name="Ivanova N."/>
            <person name="Brettin T."/>
            <person name="Detter J.C."/>
            <person name="Han C."/>
            <person name="Larimer F."/>
            <person name="Land M."/>
            <person name="Hauser L."/>
            <person name="Markowitz V."/>
            <person name="Cheng J.-F."/>
            <person name="Hugenholtz P."/>
            <person name="Woyke T."/>
            <person name="Wu D."/>
            <person name="Tindall B."/>
            <person name="Pomrenke H."/>
            <person name="Brambilla E."/>
            <person name="Klenk H.-P."/>
            <person name="Eisen J.A."/>
        </authorList>
    </citation>
    <scope>NUCLEOTIDE SEQUENCE [LARGE SCALE GENOMIC DNA]</scope>
    <source>
        <strain evidence="10">ATCC 35273 / DSM 5150 / MD-1</strain>
    </source>
</reference>
<dbReference type="Proteomes" id="UP000010880">
    <property type="component" value="Chromosome"/>
</dbReference>
<feature type="transmembrane region" description="Helical" evidence="8">
    <location>
        <begin position="96"/>
        <end position="113"/>
    </location>
</feature>
<evidence type="ECO:0000256" key="3">
    <source>
        <dbReference type="ARBA" id="ARBA00022679"/>
    </source>
</evidence>
<keyword evidence="5 8" id="KW-1133">Transmembrane helix</keyword>
<keyword evidence="7" id="KW-0460">Magnesium</keyword>
<evidence type="ECO:0000256" key="6">
    <source>
        <dbReference type="ARBA" id="ARBA00023136"/>
    </source>
</evidence>
<dbReference type="KEGG" id="hhl:Halha_2468"/>
<feature type="transmembrane region" description="Helical" evidence="8">
    <location>
        <begin position="6"/>
        <end position="30"/>
    </location>
</feature>
<feature type="transmembrane region" description="Helical" evidence="8">
    <location>
        <begin position="276"/>
        <end position="295"/>
    </location>
</feature>
<dbReference type="STRING" id="748449.Halha_2468"/>
<dbReference type="Pfam" id="PF00953">
    <property type="entry name" value="Glycos_transf_4"/>
    <property type="match status" value="1"/>
</dbReference>
<dbReference type="HOGENOM" id="CLU_023982_2_4_9"/>
<name>L0KAN5_HALHC</name>
<evidence type="ECO:0000313" key="10">
    <source>
        <dbReference type="Proteomes" id="UP000010880"/>
    </source>
</evidence>
<comment type="subcellular location">
    <subcellularLocation>
        <location evidence="1">Cell membrane</location>
        <topology evidence="1">Multi-pass membrane protein</topology>
    </subcellularLocation>
</comment>
<organism evidence="9 10">
    <name type="scientific">Halobacteroides halobius (strain ATCC 35273 / DSM 5150 / MD-1)</name>
    <dbReference type="NCBI Taxonomy" id="748449"/>
    <lineage>
        <taxon>Bacteria</taxon>
        <taxon>Bacillati</taxon>
        <taxon>Bacillota</taxon>
        <taxon>Clostridia</taxon>
        <taxon>Halanaerobiales</taxon>
        <taxon>Halobacteroidaceae</taxon>
        <taxon>Halobacteroides</taxon>
    </lineage>
</organism>
<dbReference type="GO" id="GO:0005886">
    <property type="term" value="C:plasma membrane"/>
    <property type="evidence" value="ECO:0007669"/>
    <property type="project" value="UniProtKB-SubCell"/>
</dbReference>
<proteinExistence type="predicted"/>
<feature type="transmembrane region" description="Helical" evidence="8">
    <location>
        <begin position="204"/>
        <end position="220"/>
    </location>
</feature>
<dbReference type="EMBL" id="CP003359">
    <property type="protein sequence ID" value="AGB42342.1"/>
    <property type="molecule type" value="Genomic_DNA"/>
</dbReference>